<protein>
    <submittedName>
        <fullName evidence="2 3">Membrane protein</fullName>
    </submittedName>
</protein>
<reference evidence="2 4" key="1">
    <citation type="submission" date="2014-07" db="EMBL/GenBank/DDBJ databases">
        <authorList>
            <person name="Pisani N.G."/>
            <person name="Newman J.D."/>
        </authorList>
    </citation>
    <scope>NUCLEOTIDE SEQUENCE [LARGE SCALE GENOMIC DNA]</scope>
    <source>
        <strain evidence="2 4">LMG 24720</strain>
    </source>
</reference>
<sequence length="212" mass="23329">MKTSFLNSIKNSVKHWYIPLIVGILFVILSIVVFTSPLSSLLALSIFFALSFLFGGLSEVFFSIANRNTLPNWGWSLAFGILTTIIGLSLVVHPGLSISVLAFYIGFLLLFRSIASISFALDVKKYGSKNWGSLLAFGILGALASLFLIWNPLFTGIGLTILMAVSILFAGLFSIFLALQLRKIHVSSKGISATLKARYDDLMEEIHDEWDD</sequence>
<gene>
    <name evidence="2" type="ORF">HY04_10845</name>
    <name evidence="3" type="ORF">NCTC13489_01395</name>
</gene>
<keyword evidence="4" id="KW-1185">Reference proteome</keyword>
<feature type="transmembrane region" description="Helical" evidence="1">
    <location>
        <begin position="133"/>
        <end position="150"/>
    </location>
</feature>
<evidence type="ECO:0000313" key="2">
    <source>
        <dbReference type="EMBL" id="KEY18948.1"/>
    </source>
</evidence>
<name>A0A448NQX4_9FLAO</name>
<evidence type="ECO:0000313" key="3">
    <source>
        <dbReference type="EMBL" id="VEH99196.1"/>
    </source>
</evidence>
<proteinExistence type="predicted"/>
<evidence type="ECO:0000313" key="4">
    <source>
        <dbReference type="Proteomes" id="UP000028349"/>
    </source>
</evidence>
<dbReference type="GO" id="GO:0005886">
    <property type="term" value="C:plasma membrane"/>
    <property type="evidence" value="ECO:0007669"/>
    <property type="project" value="TreeGrafter"/>
</dbReference>
<dbReference type="AlphaFoldDB" id="A0A448NQX4"/>
<dbReference type="InterPro" id="IPR052712">
    <property type="entry name" value="Acid_resist_chaperone_HdeD"/>
</dbReference>
<dbReference type="OrthoDB" id="7059775at2"/>
<keyword evidence="1" id="KW-0472">Membrane</keyword>
<dbReference type="STRING" id="266748.HY04_10845"/>
<dbReference type="RefSeq" id="WP_034719640.1">
    <property type="nucleotide sequence ID" value="NZ_FOIX01000004.1"/>
</dbReference>
<feature type="transmembrane region" description="Helical" evidence="1">
    <location>
        <begin position="74"/>
        <end position="92"/>
    </location>
</feature>
<dbReference type="Pfam" id="PF03729">
    <property type="entry name" value="DUF308"/>
    <property type="match status" value="2"/>
</dbReference>
<keyword evidence="1" id="KW-1133">Transmembrane helix</keyword>
<dbReference type="InterPro" id="IPR005325">
    <property type="entry name" value="DUF308_memb"/>
</dbReference>
<feature type="transmembrane region" description="Helical" evidence="1">
    <location>
        <begin position="156"/>
        <end position="179"/>
    </location>
</feature>
<feature type="transmembrane region" description="Helical" evidence="1">
    <location>
        <begin position="16"/>
        <end position="35"/>
    </location>
</feature>
<dbReference type="PANTHER" id="PTHR34989">
    <property type="entry name" value="PROTEIN HDED"/>
    <property type="match status" value="1"/>
</dbReference>
<dbReference type="EMBL" id="JPEP01000002">
    <property type="protein sequence ID" value="KEY18948.1"/>
    <property type="molecule type" value="Genomic_DNA"/>
</dbReference>
<evidence type="ECO:0000313" key="5">
    <source>
        <dbReference type="Proteomes" id="UP000270036"/>
    </source>
</evidence>
<keyword evidence="1" id="KW-0812">Transmembrane</keyword>
<feature type="transmembrane region" description="Helical" evidence="1">
    <location>
        <begin position="41"/>
        <end position="62"/>
    </location>
</feature>
<accession>A0A448NQX4</accession>
<evidence type="ECO:0000256" key="1">
    <source>
        <dbReference type="SAM" id="Phobius"/>
    </source>
</evidence>
<dbReference type="EMBL" id="LR134441">
    <property type="protein sequence ID" value="VEH99196.1"/>
    <property type="molecule type" value="Genomic_DNA"/>
</dbReference>
<feature type="transmembrane region" description="Helical" evidence="1">
    <location>
        <begin position="98"/>
        <end position="121"/>
    </location>
</feature>
<organism evidence="3 5">
    <name type="scientific">Kaistella antarctica</name>
    <dbReference type="NCBI Taxonomy" id="266748"/>
    <lineage>
        <taxon>Bacteria</taxon>
        <taxon>Pseudomonadati</taxon>
        <taxon>Bacteroidota</taxon>
        <taxon>Flavobacteriia</taxon>
        <taxon>Flavobacteriales</taxon>
        <taxon>Weeksellaceae</taxon>
        <taxon>Chryseobacterium group</taxon>
        <taxon>Kaistella</taxon>
    </lineage>
</organism>
<dbReference type="Proteomes" id="UP000270036">
    <property type="component" value="Chromosome"/>
</dbReference>
<dbReference type="PANTHER" id="PTHR34989:SF1">
    <property type="entry name" value="PROTEIN HDED"/>
    <property type="match status" value="1"/>
</dbReference>
<dbReference type="KEGG" id="cant:NCTC13489_01395"/>
<reference evidence="3 5" key="2">
    <citation type="submission" date="2018-12" db="EMBL/GenBank/DDBJ databases">
        <authorList>
            <consortium name="Pathogen Informatics"/>
        </authorList>
    </citation>
    <scope>NUCLEOTIDE SEQUENCE [LARGE SCALE GENOMIC DNA]</scope>
    <source>
        <strain evidence="3 5">NCTC13489</strain>
    </source>
</reference>
<dbReference type="Proteomes" id="UP000028349">
    <property type="component" value="Unassembled WGS sequence"/>
</dbReference>